<dbReference type="InterPro" id="IPR050571">
    <property type="entry name" value="Class-IV_PLP-Dep_Aminotrnsfr"/>
</dbReference>
<dbReference type="FunFam" id="3.20.10.10:FF:000002">
    <property type="entry name" value="D-alanine aminotransferase"/>
    <property type="match status" value="1"/>
</dbReference>
<dbReference type="GO" id="GO:0046394">
    <property type="term" value="P:carboxylic acid biosynthetic process"/>
    <property type="evidence" value="ECO:0007669"/>
    <property type="project" value="UniProtKB-ARBA"/>
</dbReference>
<dbReference type="Gene3D" id="3.20.10.10">
    <property type="entry name" value="D-amino Acid Aminotransferase, subunit A, domain 2"/>
    <property type="match status" value="1"/>
</dbReference>
<name>B9KAD8_THENN</name>
<dbReference type="KEGG" id="tna:CTN_1745"/>
<proteinExistence type="inferred from homology"/>
<dbReference type="EMBL" id="CP000916">
    <property type="protein sequence ID" value="ACM23921.1"/>
    <property type="molecule type" value="Genomic_DNA"/>
</dbReference>
<organism evidence="6 7">
    <name type="scientific">Thermotoga neapolitana (strain ATCC 49049 / DSM 4359 / NBRC 107923 / NS-E)</name>
    <dbReference type="NCBI Taxonomy" id="309803"/>
    <lineage>
        <taxon>Bacteria</taxon>
        <taxon>Thermotogati</taxon>
        <taxon>Thermotogota</taxon>
        <taxon>Thermotogae</taxon>
        <taxon>Thermotogales</taxon>
        <taxon>Thermotogaceae</taxon>
        <taxon>Thermotoga</taxon>
    </lineage>
</organism>
<comment type="similarity">
    <text evidence="2 4">Belongs to the class-IV pyridoxal-phosphate-dependent aminotransferase family.</text>
</comment>
<reference evidence="6 7" key="1">
    <citation type="journal article" date="2009" name="Biosci. Biotechnol. Biochem.">
        <title>WeGAS: a web-based microbial genome annotation system.</title>
        <authorList>
            <person name="Lee D."/>
            <person name="Seo H."/>
            <person name="Park C."/>
            <person name="Park K."/>
        </authorList>
    </citation>
    <scope>NUCLEOTIDE SEQUENCE [LARGE SCALE GENOMIC DNA]</scope>
    <source>
        <strain evidence="7">ATCC 49049 / DSM 4359 / NBRC 107923 / NS-E</strain>
    </source>
</reference>
<dbReference type="CDD" id="cd00449">
    <property type="entry name" value="PLPDE_IV"/>
    <property type="match status" value="1"/>
</dbReference>
<dbReference type="InterPro" id="IPR001544">
    <property type="entry name" value="Aminotrans_IV"/>
</dbReference>
<dbReference type="InterPro" id="IPR018300">
    <property type="entry name" value="Aminotrans_IV_CS"/>
</dbReference>
<evidence type="ECO:0000256" key="1">
    <source>
        <dbReference type="ARBA" id="ARBA00001933"/>
    </source>
</evidence>
<dbReference type="InterPro" id="IPR043131">
    <property type="entry name" value="BCAT-like_N"/>
</dbReference>
<dbReference type="GO" id="GO:0008652">
    <property type="term" value="P:amino acid biosynthetic process"/>
    <property type="evidence" value="ECO:0007669"/>
    <property type="project" value="UniProtKB-ARBA"/>
</dbReference>
<dbReference type="Proteomes" id="UP000000445">
    <property type="component" value="Chromosome"/>
</dbReference>
<dbReference type="HOGENOM" id="CLU_020844_3_0_0"/>
<accession>B9KAD8</accession>
<evidence type="ECO:0000256" key="4">
    <source>
        <dbReference type="RuleBase" id="RU004106"/>
    </source>
</evidence>
<gene>
    <name evidence="6" type="ordered locus">CTN_1745</name>
</gene>
<dbReference type="Pfam" id="PF01063">
    <property type="entry name" value="Aminotran_4"/>
    <property type="match status" value="1"/>
</dbReference>
<dbReference type="SUPFAM" id="SSF56752">
    <property type="entry name" value="D-aminoacid aminotransferase-like PLP-dependent enzymes"/>
    <property type="match status" value="1"/>
</dbReference>
<dbReference type="InterPro" id="IPR036038">
    <property type="entry name" value="Aminotransferase-like"/>
</dbReference>
<dbReference type="eggNOG" id="COG0115">
    <property type="taxonomic scope" value="Bacteria"/>
</dbReference>
<keyword evidence="6" id="KW-0032">Aminotransferase</keyword>
<dbReference type="GO" id="GO:0008483">
    <property type="term" value="F:transaminase activity"/>
    <property type="evidence" value="ECO:0007669"/>
    <property type="project" value="UniProtKB-KW"/>
</dbReference>
<dbReference type="PANTHER" id="PTHR42743:SF4">
    <property type="entry name" value="BRANCHED-CHAIN-AMINO-ACID AMINOTRANSFERASE-RELATED"/>
    <property type="match status" value="1"/>
</dbReference>
<evidence type="ECO:0000256" key="5">
    <source>
        <dbReference type="RuleBase" id="RU004516"/>
    </source>
</evidence>
<dbReference type="STRING" id="309803.CTN_1745"/>
<keyword evidence="3 5" id="KW-0663">Pyridoxal phosphate</keyword>
<evidence type="ECO:0000256" key="3">
    <source>
        <dbReference type="ARBA" id="ARBA00022898"/>
    </source>
</evidence>
<dbReference type="AlphaFoldDB" id="B9KAD8"/>
<evidence type="ECO:0000256" key="2">
    <source>
        <dbReference type="ARBA" id="ARBA00009320"/>
    </source>
</evidence>
<sequence>MFEEVSQGLVYETLRTYNRVPFAAYKHYNRLMRSVSFFDIPFSMTFEEFVDILKKGTRQIDRESRIKVLLSVKTAELFFVFSPLNISSVEEGVNVKISKIRRIPDLSTPPSLKITGRTDILLARREIGECYDVILTGVNGQVCEGSFSNVFLVKEGRLITPSIESGILDGITRENVIKLANRLEIPLEERFVWVWELFEADEMFLTHTSAGIVPVRRLNDHLFFEEEPGPITSTLMENFEPFVLNLEENWVGT</sequence>
<evidence type="ECO:0000313" key="6">
    <source>
        <dbReference type="EMBL" id="ACM23921.1"/>
    </source>
</evidence>
<evidence type="ECO:0000313" key="7">
    <source>
        <dbReference type="Proteomes" id="UP000000445"/>
    </source>
</evidence>
<dbReference type="PROSITE" id="PS00770">
    <property type="entry name" value="AA_TRANSFER_CLASS_4"/>
    <property type="match status" value="1"/>
</dbReference>
<dbReference type="PANTHER" id="PTHR42743">
    <property type="entry name" value="AMINO-ACID AMINOTRANSFERASE"/>
    <property type="match status" value="1"/>
</dbReference>
<keyword evidence="7" id="KW-1185">Reference proteome</keyword>
<dbReference type="InterPro" id="IPR043132">
    <property type="entry name" value="BCAT-like_C"/>
</dbReference>
<dbReference type="Gene3D" id="3.30.470.10">
    <property type="match status" value="1"/>
</dbReference>
<keyword evidence="6" id="KW-0808">Transferase</keyword>
<protein>
    <submittedName>
        <fullName evidence="6">Branched-chain-amino-acid aminotransferase</fullName>
    </submittedName>
</protein>
<comment type="cofactor">
    <cofactor evidence="1 5">
        <name>pyridoxal 5'-phosphate</name>
        <dbReference type="ChEBI" id="CHEBI:597326"/>
    </cofactor>
</comment>